<proteinExistence type="predicted"/>
<keyword evidence="3" id="KW-0808">Transferase</keyword>
<dbReference type="SUPFAM" id="SSF142921">
    <property type="entry name" value="WGR domain-like"/>
    <property type="match status" value="1"/>
</dbReference>
<evidence type="ECO:0000256" key="3">
    <source>
        <dbReference type="ARBA" id="ARBA00022679"/>
    </source>
</evidence>
<keyword evidence="4" id="KW-0520">NAD</keyword>
<dbReference type="InterPro" id="IPR036930">
    <property type="entry name" value="WGR_dom_sf"/>
</dbReference>
<gene>
    <name evidence="6" type="ORF">GSPATT00039435001</name>
</gene>
<evidence type="ECO:0000313" key="7">
    <source>
        <dbReference type="Proteomes" id="UP000000600"/>
    </source>
</evidence>
<dbReference type="AlphaFoldDB" id="A0DDL1"/>
<dbReference type="PANTHER" id="PTHR10459:SF60">
    <property type="entry name" value="POLY [ADP-RIBOSE] POLYMERASE 2"/>
    <property type="match status" value="1"/>
</dbReference>
<keyword evidence="7" id="KW-1185">Reference proteome</keyword>
<organism evidence="6 7">
    <name type="scientific">Paramecium tetraurelia</name>
    <dbReference type="NCBI Taxonomy" id="5888"/>
    <lineage>
        <taxon>Eukaryota</taxon>
        <taxon>Sar</taxon>
        <taxon>Alveolata</taxon>
        <taxon>Ciliophora</taxon>
        <taxon>Intramacronucleata</taxon>
        <taxon>Oligohymenophorea</taxon>
        <taxon>Peniculida</taxon>
        <taxon>Parameciidae</taxon>
        <taxon>Paramecium</taxon>
    </lineage>
</organism>
<evidence type="ECO:0000256" key="1">
    <source>
        <dbReference type="ARBA" id="ARBA00012020"/>
    </source>
</evidence>
<protein>
    <recommendedName>
        <fullName evidence="1">NAD(+) ADP-ribosyltransferase</fullName>
        <ecNumber evidence="1">2.4.2.30</ecNumber>
    </recommendedName>
</protein>
<dbReference type="InterPro" id="IPR050800">
    <property type="entry name" value="ARTD/PARP"/>
</dbReference>
<name>A0DDL1_PARTE</name>
<reference evidence="6 7" key="1">
    <citation type="journal article" date="2006" name="Nature">
        <title>Global trends of whole-genome duplications revealed by the ciliate Paramecium tetraurelia.</title>
        <authorList>
            <consortium name="Genoscope"/>
            <person name="Aury J.-M."/>
            <person name="Jaillon O."/>
            <person name="Duret L."/>
            <person name="Noel B."/>
            <person name="Jubin C."/>
            <person name="Porcel B.M."/>
            <person name="Segurens B."/>
            <person name="Daubin V."/>
            <person name="Anthouard V."/>
            <person name="Aiach N."/>
            <person name="Arnaiz O."/>
            <person name="Billaut A."/>
            <person name="Beisson J."/>
            <person name="Blanc I."/>
            <person name="Bouhouche K."/>
            <person name="Camara F."/>
            <person name="Duharcourt S."/>
            <person name="Guigo R."/>
            <person name="Gogendeau D."/>
            <person name="Katinka M."/>
            <person name="Keller A.-M."/>
            <person name="Kissmehl R."/>
            <person name="Klotz C."/>
            <person name="Koll F."/>
            <person name="Le Moue A."/>
            <person name="Lepere C."/>
            <person name="Malinsky S."/>
            <person name="Nowacki M."/>
            <person name="Nowak J.K."/>
            <person name="Plattner H."/>
            <person name="Poulain J."/>
            <person name="Ruiz F."/>
            <person name="Serrano V."/>
            <person name="Zagulski M."/>
            <person name="Dessen P."/>
            <person name="Betermier M."/>
            <person name="Weissenbach J."/>
            <person name="Scarpelli C."/>
            <person name="Schachter V."/>
            <person name="Sperling L."/>
            <person name="Meyer E."/>
            <person name="Cohen J."/>
            <person name="Wincker P."/>
        </authorList>
    </citation>
    <scope>NUCLEOTIDE SEQUENCE [LARGE SCALE GENOMIC DNA]</scope>
    <source>
        <strain evidence="6 7">Stock d4-2</strain>
    </source>
</reference>
<dbReference type="GeneID" id="5034312"/>
<evidence type="ECO:0000256" key="4">
    <source>
        <dbReference type="ARBA" id="ARBA00023027"/>
    </source>
</evidence>
<dbReference type="EMBL" id="CT868391">
    <property type="protein sequence ID" value="CAK81128.1"/>
    <property type="molecule type" value="Genomic_DNA"/>
</dbReference>
<accession>A0DDL1</accession>
<dbReference type="Proteomes" id="UP000000600">
    <property type="component" value="Unassembled WGS sequence"/>
</dbReference>
<keyword evidence="2" id="KW-0328">Glycosyltransferase</keyword>
<evidence type="ECO:0000256" key="2">
    <source>
        <dbReference type="ARBA" id="ARBA00022676"/>
    </source>
</evidence>
<comment type="catalytic activity">
    <reaction evidence="5">
        <text>NAD(+) + (ADP-D-ribosyl)n-acceptor = nicotinamide + (ADP-D-ribosyl)n+1-acceptor + H(+).</text>
        <dbReference type="EC" id="2.4.2.30"/>
    </reaction>
</comment>
<dbReference type="RefSeq" id="XP_001448525.1">
    <property type="nucleotide sequence ID" value="XM_001448488.1"/>
</dbReference>
<sequence>MPQRNQLPNNGDYQIYNQDSFLHLIRTRTKQQSINQKKRKQMDDQFEKQKQKAELFVPNLLLNQNICSKANIIKEIFKGRIAVDERCIYKADYHVFKINNKFYDSYLKQTNIAQGNDINKFYIAQILESDNQPQIVLYLFQLSIIFSQRVDQEGYIQQNNYLSNLVTFISFSQLLGTQI</sequence>
<dbReference type="InParanoid" id="A0DDL1"/>
<dbReference type="HOGENOM" id="CLU_1506238_0_0_1"/>
<dbReference type="OrthoDB" id="2017365at2759"/>
<evidence type="ECO:0000256" key="5">
    <source>
        <dbReference type="ARBA" id="ARBA00033987"/>
    </source>
</evidence>
<dbReference type="EC" id="2.4.2.30" evidence="1"/>
<dbReference type="PANTHER" id="PTHR10459">
    <property type="entry name" value="DNA LIGASE"/>
    <property type="match status" value="1"/>
</dbReference>
<evidence type="ECO:0000313" key="6">
    <source>
        <dbReference type="EMBL" id="CAK81128.1"/>
    </source>
</evidence>
<dbReference type="GO" id="GO:0003950">
    <property type="term" value="F:NAD+ poly-ADP-ribosyltransferase activity"/>
    <property type="evidence" value="ECO:0007669"/>
    <property type="project" value="UniProtKB-EC"/>
</dbReference>
<dbReference type="KEGG" id="ptm:GSPATT00039435001"/>